<feature type="domain" description="4Fe-4S ferredoxin-type" evidence="8">
    <location>
        <begin position="24"/>
        <end position="53"/>
    </location>
</feature>
<dbReference type="SMART" id="SM00729">
    <property type="entry name" value="Elp3"/>
    <property type="match status" value="1"/>
</dbReference>
<dbReference type="PANTHER" id="PTHR30352:SF5">
    <property type="entry name" value="PYRUVATE FORMATE-LYASE 1-ACTIVATING ENZYME"/>
    <property type="match status" value="1"/>
</dbReference>
<dbReference type="GO" id="GO:0016829">
    <property type="term" value="F:lyase activity"/>
    <property type="evidence" value="ECO:0007669"/>
    <property type="project" value="UniProtKB-KW"/>
</dbReference>
<dbReference type="PANTHER" id="PTHR30352">
    <property type="entry name" value="PYRUVATE FORMATE-LYASE-ACTIVATING ENZYME"/>
    <property type="match status" value="1"/>
</dbReference>
<organism evidence="10 11">
    <name type="scientific">Methanothermobacter tenebrarum</name>
    <dbReference type="NCBI Taxonomy" id="680118"/>
    <lineage>
        <taxon>Archaea</taxon>
        <taxon>Methanobacteriati</taxon>
        <taxon>Methanobacteriota</taxon>
        <taxon>Methanomada group</taxon>
        <taxon>Methanobacteria</taxon>
        <taxon>Methanobacteriales</taxon>
        <taxon>Methanobacteriaceae</taxon>
        <taxon>Methanothermobacter</taxon>
    </lineage>
</organism>
<keyword evidence="5" id="KW-0408">Iron</keyword>
<dbReference type="Gene3D" id="3.10.20.740">
    <property type="match status" value="1"/>
</dbReference>
<evidence type="ECO:0000256" key="4">
    <source>
        <dbReference type="ARBA" id="ARBA00022723"/>
    </source>
</evidence>
<dbReference type="SFLD" id="SFLDS00029">
    <property type="entry name" value="Radical_SAM"/>
    <property type="match status" value="1"/>
</dbReference>
<dbReference type="InterPro" id="IPR058240">
    <property type="entry name" value="rSAM_sf"/>
</dbReference>
<dbReference type="EMBL" id="AP025698">
    <property type="protein sequence ID" value="BDH80012.1"/>
    <property type="molecule type" value="Genomic_DNA"/>
</dbReference>
<dbReference type="InterPro" id="IPR013785">
    <property type="entry name" value="Aldolase_TIM"/>
</dbReference>
<accession>A0ABN6PGJ0</accession>
<evidence type="ECO:0000256" key="2">
    <source>
        <dbReference type="ARBA" id="ARBA00022485"/>
    </source>
</evidence>
<evidence type="ECO:0000259" key="9">
    <source>
        <dbReference type="PROSITE" id="PS51918"/>
    </source>
</evidence>
<keyword evidence="11" id="KW-1185">Reference proteome</keyword>
<dbReference type="PROSITE" id="PS51085">
    <property type="entry name" value="2FE2S_FER_2"/>
    <property type="match status" value="1"/>
</dbReference>
<evidence type="ECO:0000259" key="8">
    <source>
        <dbReference type="PROSITE" id="PS51379"/>
    </source>
</evidence>
<comment type="cofactor">
    <cofactor evidence="1">
        <name>[4Fe-4S] cluster</name>
        <dbReference type="ChEBI" id="CHEBI:49883"/>
    </cofactor>
</comment>
<dbReference type="Pfam" id="PF04055">
    <property type="entry name" value="Radical_SAM"/>
    <property type="match status" value="1"/>
</dbReference>
<dbReference type="RefSeq" id="WP_248564317.1">
    <property type="nucleotide sequence ID" value="NZ_AP025698.1"/>
</dbReference>
<dbReference type="Proteomes" id="UP000831817">
    <property type="component" value="Chromosome"/>
</dbReference>
<dbReference type="SUPFAM" id="SSF54292">
    <property type="entry name" value="2Fe-2S ferredoxin-like"/>
    <property type="match status" value="1"/>
</dbReference>
<dbReference type="InterPro" id="IPR007197">
    <property type="entry name" value="rSAM"/>
</dbReference>
<evidence type="ECO:0000313" key="11">
    <source>
        <dbReference type="Proteomes" id="UP000831817"/>
    </source>
</evidence>
<evidence type="ECO:0000313" key="10">
    <source>
        <dbReference type="EMBL" id="BDH80012.1"/>
    </source>
</evidence>
<dbReference type="SUPFAM" id="SSF54862">
    <property type="entry name" value="4Fe-4S ferredoxins"/>
    <property type="match status" value="1"/>
</dbReference>
<keyword evidence="2" id="KW-0004">4Fe-4S</keyword>
<protein>
    <submittedName>
        <fullName evidence="10">Pyruvate formate lyase-activating protein</fullName>
    </submittedName>
</protein>
<dbReference type="SFLD" id="SFLDG01067">
    <property type="entry name" value="SPASM/twitch_domain_containing"/>
    <property type="match status" value="1"/>
</dbReference>
<dbReference type="SUPFAM" id="SSF102114">
    <property type="entry name" value="Radical SAM enzymes"/>
    <property type="match status" value="1"/>
</dbReference>
<dbReference type="PROSITE" id="PS51918">
    <property type="entry name" value="RADICAL_SAM"/>
    <property type="match status" value="1"/>
</dbReference>
<evidence type="ECO:0000256" key="1">
    <source>
        <dbReference type="ARBA" id="ARBA00001966"/>
    </source>
</evidence>
<dbReference type="CDD" id="cd01335">
    <property type="entry name" value="Radical_SAM"/>
    <property type="match status" value="1"/>
</dbReference>
<dbReference type="PROSITE" id="PS51379">
    <property type="entry name" value="4FE4S_FER_2"/>
    <property type="match status" value="1"/>
</dbReference>
<keyword evidence="6" id="KW-0411">Iron-sulfur</keyword>
<feature type="domain" description="Radical SAM core" evidence="9">
    <location>
        <begin position="156"/>
        <end position="378"/>
    </location>
</feature>
<evidence type="ECO:0000256" key="6">
    <source>
        <dbReference type="ARBA" id="ARBA00023014"/>
    </source>
</evidence>
<dbReference type="Gene3D" id="3.20.20.70">
    <property type="entry name" value="Aldolase class I"/>
    <property type="match status" value="1"/>
</dbReference>
<dbReference type="GeneID" id="71965921"/>
<dbReference type="InterPro" id="IPR006638">
    <property type="entry name" value="Elp3/MiaA/NifB-like_rSAM"/>
</dbReference>
<evidence type="ECO:0000259" key="7">
    <source>
        <dbReference type="PROSITE" id="PS51085"/>
    </source>
</evidence>
<dbReference type="CDD" id="cd00207">
    <property type="entry name" value="fer2"/>
    <property type="match status" value="1"/>
</dbReference>
<sequence>MGITIKNCRGCNTCNLVLCPARNVKKAAEKGECFECGACTLACPYEAIKLDKTKKEEVRVTVDDKPVKAAGLVKDALKAAGIDTGKSPENTIFMPCECGGCWTCAVKINNKIALSCITPLSEGMEIETKIKAPLRVVSGFGAHMVGGVGTPYYLKNSITPIEVVGFTHGCNLRCPQCQNHRIAFTAKAPILEPKETAEILLGLESIYMTGTVTLSGGECTLNKEWLLETIQRIKRERKVNIHIDTNGTILNPAYIDQLVKKGMTQIGIDLKALKTRTFQHITGIKDEKIAKEYLENSWNATEYTINNYEEKVYLGIGIPYNKKLITIKEIKKMGQKIRKINPEIQVCILDYRPEFRRQNIKRPTFNEMIQIKKLLNNEGLKIVIVQTIHGHIGP</sequence>
<dbReference type="Pfam" id="PF13510">
    <property type="entry name" value="Fer2_4"/>
    <property type="match status" value="1"/>
</dbReference>
<feature type="domain" description="2Fe-2S ferredoxin-type" evidence="7">
    <location>
        <begin position="46"/>
        <end position="132"/>
    </location>
</feature>
<keyword evidence="10" id="KW-0670">Pyruvate</keyword>
<evidence type="ECO:0000256" key="5">
    <source>
        <dbReference type="ARBA" id="ARBA00023004"/>
    </source>
</evidence>
<gene>
    <name evidence="10" type="ORF">MTTB_13910</name>
</gene>
<name>A0ABN6PGJ0_9EURY</name>
<proteinExistence type="predicted"/>
<keyword evidence="3" id="KW-0949">S-adenosyl-L-methionine</keyword>
<dbReference type="PROSITE" id="PS00198">
    <property type="entry name" value="4FE4S_FER_1"/>
    <property type="match status" value="1"/>
</dbReference>
<dbReference type="InterPro" id="IPR017896">
    <property type="entry name" value="4Fe4S_Fe-S-bd"/>
</dbReference>
<dbReference type="InterPro" id="IPR036010">
    <property type="entry name" value="2Fe-2S_ferredoxin-like_sf"/>
</dbReference>
<keyword evidence="4" id="KW-0479">Metal-binding</keyword>
<dbReference type="InterPro" id="IPR001041">
    <property type="entry name" value="2Fe-2S_ferredoxin-type"/>
</dbReference>
<keyword evidence="10" id="KW-0456">Lyase</keyword>
<evidence type="ECO:0000256" key="3">
    <source>
        <dbReference type="ARBA" id="ARBA00022691"/>
    </source>
</evidence>
<reference evidence="10 11" key="1">
    <citation type="submission" date="2022-04" db="EMBL/GenBank/DDBJ databases">
        <title>Complete genome of Methanothermobacter tenebrarum strain RMAS.</title>
        <authorList>
            <person name="Nakamura K."/>
            <person name="Oshima K."/>
            <person name="Hattori M."/>
            <person name="Kamagata Y."/>
            <person name="Takamizawa K."/>
        </authorList>
    </citation>
    <scope>NUCLEOTIDE SEQUENCE [LARGE SCALE GENOMIC DNA]</scope>
    <source>
        <strain evidence="10 11">RMAS</strain>
    </source>
</reference>
<dbReference type="InterPro" id="IPR017900">
    <property type="entry name" value="4Fe4S_Fe_S_CS"/>
</dbReference>
<dbReference type="InterPro" id="IPR034457">
    <property type="entry name" value="Organic_radical-activating"/>
</dbReference>